<evidence type="ECO:0000256" key="2">
    <source>
        <dbReference type="ARBA" id="ARBA00004170"/>
    </source>
</evidence>
<dbReference type="PANTHER" id="PTHR11693">
    <property type="entry name" value="ATP SYNTHASE GAMMA CHAIN"/>
    <property type="match status" value="1"/>
</dbReference>
<evidence type="ECO:0000256" key="7">
    <source>
        <dbReference type="ARBA" id="ARBA00023136"/>
    </source>
</evidence>
<dbReference type="InterPro" id="IPR035968">
    <property type="entry name" value="ATP_synth_F1_ATPase_gsu"/>
</dbReference>
<sequence>MPGLKQLRTRIKSIKSTQKITKAMQLVAAAKLKRARAHIIEADHYLELIVSTVQNIASNVDLLESLKEEKIFFDTTDSEKPNLLVLITSERGLCGAFNSTVIKQVKQEIINLERHNQQIKLIIVGKKGYEALKNRYPKYIDSYLNISKNNAELMQYQLQQKIMNFIRSNAAGNCYLFFNKFQNAMCYKIIKSQIFPIVSGSYQPGDKLTYEYEGDKCISSAINLYVTGQLTYALVHSKASEEGARMTAMDGATKNANKIVNELTLKFNRTRQGIITKELIEIISGAEVV</sequence>
<dbReference type="HAMAP" id="MF_00815">
    <property type="entry name" value="ATP_synth_gamma_bact"/>
    <property type="match status" value="1"/>
</dbReference>
<name>A0ABZ0UWB6_9RICK</name>
<dbReference type="RefSeq" id="WP_323738166.1">
    <property type="nucleotide sequence ID" value="NZ_CP112932.1"/>
</dbReference>
<dbReference type="Gene3D" id="3.40.1380.10">
    <property type="match status" value="1"/>
</dbReference>
<keyword evidence="4 10" id="KW-0813">Transport</keyword>
<dbReference type="PRINTS" id="PR00126">
    <property type="entry name" value="ATPASEGAMMA"/>
</dbReference>
<comment type="subunit">
    <text evidence="10">F-type ATPases have 2 components, CF(1) - the catalytic core - and CF(0) - the membrane proton channel. CF(1) has five subunits: alpha(3), beta(3), gamma(1), delta(1), epsilon(1). CF(0) has three main subunits: a, b and c.</text>
</comment>
<dbReference type="PANTHER" id="PTHR11693:SF22">
    <property type="entry name" value="ATP SYNTHASE SUBUNIT GAMMA, MITOCHONDRIAL"/>
    <property type="match status" value="1"/>
</dbReference>
<keyword evidence="9 10" id="KW-0066">ATP synthesis</keyword>
<dbReference type="CDD" id="cd12151">
    <property type="entry name" value="F1-ATPase_gamma"/>
    <property type="match status" value="1"/>
</dbReference>
<keyword evidence="8 10" id="KW-0139">CF(1)</keyword>
<evidence type="ECO:0000256" key="1">
    <source>
        <dbReference type="ARBA" id="ARBA00003456"/>
    </source>
</evidence>
<dbReference type="EMBL" id="CP112932">
    <property type="protein sequence ID" value="WPY01392.1"/>
    <property type="molecule type" value="Genomic_DNA"/>
</dbReference>
<dbReference type="InterPro" id="IPR000131">
    <property type="entry name" value="ATP_synth_F1_gsu"/>
</dbReference>
<dbReference type="Proteomes" id="UP001326613">
    <property type="component" value="Chromosome"/>
</dbReference>
<dbReference type="Pfam" id="PF00231">
    <property type="entry name" value="ATP-synt"/>
    <property type="match status" value="1"/>
</dbReference>
<accession>A0ABZ0UWB6</accession>
<evidence type="ECO:0000256" key="6">
    <source>
        <dbReference type="ARBA" id="ARBA00023065"/>
    </source>
</evidence>
<evidence type="ECO:0000256" key="10">
    <source>
        <dbReference type="HAMAP-Rule" id="MF_00815"/>
    </source>
</evidence>
<keyword evidence="5 10" id="KW-0375">Hydrogen ion transport</keyword>
<evidence type="ECO:0000313" key="12">
    <source>
        <dbReference type="Proteomes" id="UP001326613"/>
    </source>
</evidence>
<evidence type="ECO:0000256" key="4">
    <source>
        <dbReference type="ARBA" id="ARBA00022448"/>
    </source>
</evidence>
<gene>
    <name evidence="10" type="primary">atpG</name>
    <name evidence="11" type="ORF">Trichorick_01303</name>
</gene>
<organism evidence="11 12">
    <name type="scientific">Candidatus Trichorickettsia mobilis</name>
    <dbReference type="NCBI Taxonomy" id="1346319"/>
    <lineage>
        <taxon>Bacteria</taxon>
        <taxon>Pseudomonadati</taxon>
        <taxon>Pseudomonadota</taxon>
        <taxon>Alphaproteobacteria</taxon>
        <taxon>Rickettsiales</taxon>
        <taxon>Rickettsiaceae</taxon>
        <taxon>Rickettsieae</taxon>
        <taxon>Candidatus Trichorickettsia</taxon>
    </lineage>
</organism>
<evidence type="ECO:0000256" key="3">
    <source>
        <dbReference type="ARBA" id="ARBA00007681"/>
    </source>
</evidence>
<dbReference type="NCBIfam" id="TIGR01146">
    <property type="entry name" value="ATPsyn_F1gamma"/>
    <property type="match status" value="1"/>
</dbReference>
<keyword evidence="12" id="KW-1185">Reference proteome</keyword>
<reference evidence="11 12" key="1">
    <citation type="submission" date="2022-10" db="EMBL/GenBank/DDBJ databases">
        <title>Host association and intracellularity evolved multiple times independently in the Rickettsiales.</title>
        <authorList>
            <person name="Castelli M."/>
            <person name="Nardi T."/>
            <person name="Gammuto L."/>
            <person name="Bellinzona G."/>
            <person name="Sabaneyeva E."/>
            <person name="Potekhin A."/>
            <person name="Serra V."/>
            <person name="Petroni G."/>
            <person name="Sassera D."/>
        </authorList>
    </citation>
    <scope>NUCLEOTIDE SEQUENCE [LARGE SCALE GENOMIC DNA]</scope>
    <source>
        <strain evidence="11 12">Kr 154-4</strain>
    </source>
</reference>
<evidence type="ECO:0000256" key="5">
    <source>
        <dbReference type="ARBA" id="ARBA00022781"/>
    </source>
</evidence>
<keyword evidence="7 10" id="KW-0472">Membrane</keyword>
<evidence type="ECO:0000313" key="11">
    <source>
        <dbReference type="EMBL" id="WPY01392.1"/>
    </source>
</evidence>
<proteinExistence type="inferred from homology"/>
<dbReference type="Gene3D" id="1.10.287.80">
    <property type="entry name" value="ATP synthase, gamma subunit, helix hairpin domain"/>
    <property type="match status" value="1"/>
</dbReference>
<protein>
    <recommendedName>
        <fullName evidence="10">ATP synthase gamma chain</fullName>
    </recommendedName>
    <alternativeName>
        <fullName evidence="10">ATP synthase F1 sector gamma subunit</fullName>
    </alternativeName>
    <alternativeName>
        <fullName evidence="10">F-ATPase gamma subunit</fullName>
    </alternativeName>
</protein>
<evidence type="ECO:0000256" key="9">
    <source>
        <dbReference type="ARBA" id="ARBA00023310"/>
    </source>
</evidence>
<comment type="similarity">
    <text evidence="3 10">Belongs to the ATPase gamma chain family.</text>
</comment>
<evidence type="ECO:0000256" key="8">
    <source>
        <dbReference type="ARBA" id="ARBA00023196"/>
    </source>
</evidence>
<keyword evidence="6 10" id="KW-0406">Ion transport</keyword>
<keyword evidence="10" id="KW-1003">Cell membrane</keyword>
<comment type="function">
    <text evidence="1 10">Produces ATP from ADP in the presence of a proton gradient across the membrane. The gamma chain is believed to be important in regulating ATPase activity and the flow of protons through the CF(0) complex.</text>
</comment>
<dbReference type="SUPFAM" id="SSF52943">
    <property type="entry name" value="ATP synthase (F1-ATPase), gamma subunit"/>
    <property type="match status" value="1"/>
</dbReference>
<comment type="subcellular location">
    <subcellularLocation>
        <location evidence="10">Cell membrane</location>
        <topology evidence="10">Peripheral membrane protein</topology>
    </subcellularLocation>
    <subcellularLocation>
        <location evidence="2">Membrane</location>
        <topology evidence="2">Peripheral membrane protein</topology>
    </subcellularLocation>
</comment>